<evidence type="ECO:0000256" key="1">
    <source>
        <dbReference type="SAM" id="MobiDB-lite"/>
    </source>
</evidence>
<proteinExistence type="predicted"/>
<dbReference type="AlphaFoldDB" id="A0AAE1EXJ2"/>
<organism evidence="2 3">
    <name type="scientific">Petrolisthes cinctipes</name>
    <name type="common">Flat porcelain crab</name>
    <dbReference type="NCBI Taxonomy" id="88211"/>
    <lineage>
        <taxon>Eukaryota</taxon>
        <taxon>Metazoa</taxon>
        <taxon>Ecdysozoa</taxon>
        <taxon>Arthropoda</taxon>
        <taxon>Crustacea</taxon>
        <taxon>Multicrustacea</taxon>
        <taxon>Malacostraca</taxon>
        <taxon>Eumalacostraca</taxon>
        <taxon>Eucarida</taxon>
        <taxon>Decapoda</taxon>
        <taxon>Pleocyemata</taxon>
        <taxon>Anomura</taxon>
        <taxon>Galatheoidea</taxon>
        <taxon>Porcellanidae</taxon>
        <taxon>Petrolisthes</taxon>
    </lineage>
</organism>
<comment type="caution">
    <text evidence="2">The sequence shown here is derived from an EMBL/GenBank/DDBJ whole genome shotgun (WGS) entry which is preliminary data.</text>
</comment>
<feature type="region of interest" description="Disordered" evidence="1">
    <location>
        <begin position="18"/>
        <end position="39"/>
    </location>
</feature>
<dbReference type="EMBL" id="JAWQEG010004032">
    <property type="protein sequence ID" value="KAK3863352.1"/>
    <property type="molecule type" value="Genomic_DNA"/>
</dbReference>
<feature type="compositionally biased region" description="Low complexity" evidence="1">
    <location>
        <begin position="18"/>
        <end position="28"/>
    </location>
</feature>
<accession>A0AAE1EXJ2</accession>
<sequence length="120" mass="12986">MAPSAALGDPCTALAAARSPRLSAAPPRHTSCPPAPPREEWGWGLSCVSRPRLPSFMDTRFLTAARLGRGSREDNSRSLVTAVPSPSLLHALAALDCISPPPPIVWWWAVTVNTQEEHRR</sequence>
<evidence type="ECO:0000313" key="2">
    <source>
        <dbReference type="EMBL" id="KAK3863352.1"/>
    </source>
</evidence>
<gene>
    <name evidence="2" type="ORF">Pcinc_030876</name>
</gene>
<keyword evidence="3" id="KW-1185">Reference proteome</keyword>
<name>A0AAE1EXJ2_PETCI</name>
<reference evidence="2" key="1">
    <citation type="submission" date="2023-10" db="EMBL/GenBank/DDBJ databases">
        <title>Genome assemblies of two species of porcelain crab, Petrolisthes cinctipes and Petrolisthes manimaculis (Anomura: Porcellanidae).</title>
        <authorList>
            <person name="Angst P."/>
        </authorList>
    </citation>
    <scope>NUCLEOTIDE SEQUENCE</scope>
    <source>
        <strain evidence="2">PB745_01</strain>
        <tissue evidence="2">Gill</tissue>
    </source>
</reference>
<dbReference type="Proteomes" id="UP001286313">
    <property type="component" value="Unassembled WGS sequence"/>
</dbReference>
<evidence type="ECO:0000313" key="3">
    <source>
        <dbReference type="Proteomes" id="UP001286313"/>
    </source>
</evidence>
<protein>
    <submittedName>
        <fullName evidence="2">Uncharacterized protein</fullName>
    </submittedName>
</protein>